<protein>
    <recommendedName>
        <fullName evidence="2">protein-tyrosine-phosphatase</fullName>
        <ecNumber evidence="2">3.1.3.48</ecNumber>
    </recommendedName>
</protein>
<feature type="transmembrane region" description="Helical" evidence="11">
    <location>
        <begin position="1515"/>
        <end position="1535"/>
    </location>
</feature>
<dbReference type="eggNOG" id="KOG1836">
    <property type="taxonomic scope" value="Eukaryota"/>
</dbReference>
<accession>A0A0D2VFX7</accession>
<sequence>MKPRLLLLAVALLAAVGSVRGADLDITFSAATGNSITLNWVAYGSFASPMEYRVTRTPGSATPVYIGTALTFADSSLTKNTAYTYTVSVYSNSGAGGTLVGATAAPPSQTTANDVTLNADSILMYATSNVNEYVLSWPSLVANTGASTAGPPATITYTVEYKKVASGSYIGWTGYSSGTSAPALVLAPGTNYNVRITVSSGILGTASVNQVFTGRTYSVAPVIGTALAAGTITATQVPLSWTVTSSGQESNLALAQVLSRNGVDLTTLPAGTASYTGSFPQPFSFTDSGLSPYTPYTYSIRATTVAGNSTSSPVSALSVTTASAPPTVAFLTTAPYITQNSVTDLDPCTLYSYTLTATTNDGQTFTTSAKSFTTLADKAVLSPTVTSLNYTYNAFSFAWTNSALSPCPGSGGTSGYQLSLSVNSGAATLVNPTTTTSYSLSAGVLPSSTYAFYLRFTNTNNNVSADALLTTFTTFANTPTVTALGVTANSSNSLTFQWTGTANGGGPLFYKVDRTSPSVLSIKNFADSLTSATDNTGLLPFTDYTYSVQARNSQTPTANLSTVATATFKTAASQATFSSSTVSSTPAANSILFSWTAATWNSLTGDYSWTISGNPTPSPSSGVVTTNSVTVSNLRAYNQYTFTVYARSGSGNTYDSAVLTASNIQTLAAAPTIVAGQFTSTGQTYNSVSLEWNGVLTLINGPTVNSASQWLVERRLNNPQGSFVSVGTFAAATLSTTDNDASLAPYTVYDYRLTVRNDQYSTTATLSSIRTAAAPPTIDPSQIEPSFSANGPTSYAVTFDLAGAYYRGTPASVSATFLLRYKTTGSGSFTSAPTFTTDTTTVTMQASQVYDLEWTITNAGPLSSTPSTGSVSVPALAPYFNAPTITTSDVTTTTADISWPAPTTKNGNDPIVYWVQYTAGQPNPGNQTIQTSSDILQTTSTTVSGLYPGVIYTWTVSAKNANSGFSSPFSTVSSLRQDPADPIWQTAPTLSASGQTTSAFVFNWAAPVYAQDDPNNLKYRVVATQITASPAFPDPTLFSKTVSINSAAVTVAAASNTGYEPYVQYNVTVHVKSSTDNFVPSNTFLTVTTAGSKPSWGALTQSSLTGDRSSRQITLEWPDVPYPQDASTLTYSVSRGGTTIISGLTTSSYVDTGLTPFTDYAYIITATNSKGSTALGTAVTFKTTEATPLFAGSETLTMTPNANGASITYAAPNFPYGTLSGYTVSVVDTSFTDAHVTPTQSSNSAANVFTRTITSLFPFRTYAVTIQATNGAGTSPPSDSRTGTFTTSPSAPILDESLLDAQVTSNTSITVSWKGPQPWERNSVLSSYRVECYMQEEDGAWTFVNAPTRTPLPADNAAYNTATQQSYQEVFSGLLPYRNYTFNVFVIGSSLTSSAIEVLARTLPGLPPTPLQATVIPISDTQARVSWPAVDDINGPIVSYVVEGQRLLPGYNETWPVPVVYAELTNGRNVTTVSGLAAESKYRFRVRTFTAAGFSLGPFGTSATTLEAAAGSQGWVAAVVLIPLILIALVALLLVRRRQGKPMPWEPLQQRWKQRQNKDANNSMMLMGVQHQQDNMAGMPSRIVPAEELADCVAQLHANSDLGFAEEYEALNVNEEYATNAALMPANKSKNRYANILPYDHSRVRLSVIPGVEGSDYVNANYIDGYRKSHAYIACQGPLPDTFDDFWRMVWEQRSAVIVMVTNEEEKGRVKCHRYWPDDSEVVFGDVEVRMTRQEELSEFITRVFSLKNIRTGETRTVHHLQFTGWPDHGVPHSTSSLIKFVKQAKAVQPNDAGPMVIHCSAGVGRTGTFIVTDMSLERTKVENNVDIFGCVSALRRNRMYMVQTEEQYMFIYQTLADAVANGDSEVSARDLAQHVARLAQHNKATDSSGFEEEFRLFQQPDKKKPTTDAATLSANKSKNRFATLLPYDHTRVKLNAIPGVNGSDYINASFLLRGFRRKRAYIATQGPLPATRVEGIVMISREEESGRVKCHRYWPDQDVLQAGAIEVTLLSQLDRTNYILRRFSITNETTKETRQIDQFQYLAWPDTSLPASTANFIDFMTQVKIWQSNANPNNPVVVHCSTGAGRTGAYIVIDMAMDRLASEGVVDVFHTVKMLRSQRPNMVQALEHYEFVYSAVLEYIRSNSG</sequence>
<evidence type="ECO:0000256" key="10">
    <source>
        <dbReference type="ARBA" id="ARBA00051722"/>
    </source>
</evidence>
<evidence type="ECO:0000256" key="1">
    <source>
        <dbReference type="ARBA" id="ARBA00004167"/>
    </source>
</evidence>
<dbReference type="SMART" id="SM00194">
    <property type="entry name" value="PTPc"/>
    <property type="match status" value="2"/>
</dbReference>
<evidence type="ECO:0000259" key="14">
    <source>
        <dbReference type="PROSITE" id="PS50056"/>
    </source>
</evidence>
<dbReference type="eggNOG" id="KOG4228">
    <property type="taxonomic scope" value="Eukaryota"/>
</dbReference>
<dbReference type="FunFam" id="3.90.190.10:FF:000088">
    <property type="entry name" value="Receptor protein-tyrosine phosphatase LAR"/>
    <property type="match status" value="1"/>
</dbReference>
<dbReference type="GO" id="GO:0004725">
    <property type="term" value="F:protein tyrosine phosphatase activity"/>
    <property type="evidence" value="ECO:0007669"/>
    <property type="project" value="UniProtKB-EC"/>
</dbReference>
<dbReference type="InterPro" id="IPR029021">
    <property type="entry name" value="Prot-tyrosine_phosphatase-like"/>
</dbReference>
<dbReference type="EC" id="3.1.3.48" evidence="2"/>
<dbReference type="SUPFAM" id="SSF52799">
    <property type="entry name" value="(Phosphotyrosine protein) phosphatases II"/>
    <property type="match status" value="2"/>
</dbReference>
<feature type="domain" description="Tyrosine-protein phosphatase" evidence="13">
    <location>
        <begin position="1891"/>
        <end position="2140"/>
    </location>
</feature>
<dbReference type="InterPro" id="IPR013783">
    <property type="entry name" value="Ig-like_fold"/>
</dbReference>
<keyword evidence="8 11" id="KW-0472">Membrane</keyword>
<dbReference type="InParanoid" id="A0A0D2VFX7"/>
<feature type="domain" description="Fibronectin type-III" evidence="15">
    <location>
        <begin position="576"/>
        <end position="669"/>
    </location>
</feature>
<evidence type="ECO:0000256" key="8">
    <source>
        <dbReference type="ARBA" id="ARBA00023136"/>
    </source>
</evidence>
<dbReference type="EMBL" id="KE346360">
    <property type="protein sequence ID" value="KJE88662.1"/>
    <property type="molecule type" value="Genomic_DNA"/>
</dbReference>
<evidence type="ECO:0000256" key="2">
    <source>
        <dbReference type="ARBA" id="ARBA00013064"/>
    </source>
</evidence>
<dbReference type="Gene3D" id="3.90.190.10">
    <property type="entry name" value="Protein tyrosine phosphatase superfamily"/>
    <property type="match status" value="2"/>
</dbReference>
<feature type="signal peptide" evidence="12">
    <location>
        <begin position="1"/>
        <end position="21"/>
    </location>
</feature>
<feature type="domain" description="Fibronectin type-III" evidence="15">
    <location>
        <begin position="1098"/>
        <end position="1186"/>
    </location>
</feature>
<evidence type="ECO:0000259" key="15">
    <source>
        <dbReference type="PROSITE" id="PS50853"/>
    </source>
</evidence>
<dbReference type="PROSITE" id="PS50056">
    <property type="entry name" value="TYR_PHOSPHATASE_2"/>
    <property type="match status" value="2"/>
</dbReference>
<dbReference type="PANTHER" id="PTHR46957">
    <property type="entry name" value="CYTOKINE RECEPTOR"/>
    <property type="match status" value="1"/>
</dbReference>
<dbReference type="OrthoDB" id="10253954at2759"/>
<evidence type="ECO:0000313" key="16">
    <source>
        <dbReference type="EMBL" id="KJE88662.1"/>
    </source>
</evidence>
<dbReference type="PRINTS" id="PR00700">
    <property type="entry name" value="PRTYPHPHTASE"/>
</dbReference>
<feature type="domain" description="Tyrosine specific protein phosphatases" evidence="14">
    <location>
        <begin position="2058"/>
        <end position="2131"/>
    </location>
</feature>
<dbReference type="PROSITE" id="PS00383">
    <property type="entry name" value="TYR_PHOSPHATASE_1"/>
    <property type="match status" value="2"/>
</dbReference>
<dbReference type="PROSITE" id="PS50055">
    <property type="entry name" value="TYR_PHOSPHATASE_PTP"/>
    <property type="match status" value="2"/>
</dbReference>
<feature type="domain" description="Fibronectin type-III" evidence="15">
    <location>
        <begin position="223"/>
        <end position="324"/>
    </location>
</feature>
<keyword evidence="7 11" id="KW-1133">Transmembrane helix</keyword>
<dbReference type="InterPro" id="IPR003595">
    <property type="entry name" value="Tyr_Pase_cat"/>
</dbReference>
<keyword evidence="4 12" id="KW-0732">Signal</keyword>
<dbReference type="CDD" id="cd00063">
    <property type="entry name" value="FN3"/>
    <property type="match status" value="7"/>
</dbReference>
<evidence type="ECO:0000259" key="13">
    <source>
        <dbReference type="PROSITE" id="PS50055"/>
    </source>
</evidence>
<dbReference type="PANTHER" id="PTHR46957:SF3">
    <property type="entry name" value="CYTOKINE RECEPTOR"/>
    <property type="match status" value="1"/>
</dbReference>
<proteinExistence type="predicted"/>
<dbReference type="Pfam" id="PF00041">
    <property type="entry name" value="fn3"/>
    <property type="match status" value="5"/>
</dbReference>
<evidence type="ECO:0000256" key="9">
    <source>
        <dbReference type="ARBA" id="ARBA00023180"/>
    </source>
</evidence>
<dbReference type="InterPro" id="IPR000387">
    <property type="entry name" value="Tyr_Pase_dom"/>
</dbReference>
<comment type="catalytic activity">
    <reaction evidence="10">
        <text>O-phospho-L-tyrosyl-[protein] + H2O = L-tyrosyl-[protein] + phosphate</text>
        <dbReference type="Rhea" id="RHEA:10684"/>
        <dbReference type="Rhea" id="RHEA-COMP:10136"/>
        <dbReference type="Rhea" id="RHEA-COMP:20101"/>
        <dbReference type="ChEBI" id="CHEBI:15377"/>
        <dbReference type="ChEBI" id="CHEBI:43474"/>
        <dbReference type="ChEBI" id="CHEBI:46858"/>
        <dbReference type="ChEBI" id="CHEBI:61978"/>
        <dbReference type="EC" id="3.1.3.48"/>
    </reaction>
</comment>
<dbReference type="InterPro" id="IPR016130">
    <property type="entry name" value="Tyr_Pase_AS"/>
</dbReference>
<feature type="domain" description="Fibronectin type-III" evidence="15">
    <location>
        <begin position="1292"/>
        <end position="1406"/>
    </location>
</feature>
<dbReference type="Pfam" id="PF00102">
    <property type="entry name" value="Y_phosphatase"/>
    <property type="match status" value="2"/>
</dbReference>
<dbReference type="STRING" id="595528.A0A0D2VFX7"/>
<evidence type="ECO:0000256" key="7">
    <source>
        <dbReference type="ARBA" id="ARBA00022989"/>
    </source>
</evidence>
<evidence type="ECO:0000256" key="11">
    <source>
        <dbReference type="SAM" id="Phobius"/>
    </source>
</evidence>
<comment type="subcellular location">
    <subcellularLocation>
        <location evidence="1">Membrane</location>
        <topology evidence="1">Single-pass membrane protein</topology>
    </subcellularLocation>
</comment>
<feature type="domain" description="Fibronectin type-III" evidence="15">
    <location>
        <begin position="1407"/>
        <end position="1511"/>
    </location>
</feature>
<evidence type="ECO:0000256" key="5">
    <source>
        <dbReference type="ARBA" id="ARBA00022801"/>
    </source>
</evidence>
<feature type="domain" description="Fibronectin type-III" evidence="15">
    <location>
        <begin position="882"/>
        <end position="980"/>
    </location>
</feature>
<keyword evidence="9" id="KW-0325">Glycoprotein</keyword>
<dbReference type="SUPFAM" id="SSF49265">
    <property type="entry name" value="Fibronectin type III"/>
    <property type="match status" value="8"/>
</dbReference>
<dbReference type="PhylomeDB" id="A0A0D2VFX7"/>
<evidence type="ECO:0000256" key="3">
    <source>
        <dbReference type="ARBA" id="ARBA00022692"/>
    </source>
</evidence>
<keyword evidence="3 11" id="KW-0812">Transmembrane</keyword>
<name>A0A0D2VFX7_CAPO3</name>
<dbReference type="InterPro" id="IPR003961">
    <property type="entry name" value="FN3_dom"/>
</dbReference>
<feature type="domain" description="Fibronectin type-III" evidence="15">
    <location>
        <begin position="1191"/>
        <end position="1290"/>
    </location>
</feature>
<dbReference type="Proteomes" id="UP000008743">
    <property type="component" value="Unassembled WGS sequence"/>
</dbReference>
<dbReference type="InterPro" id="IPR036116">
    <property type="entry name" value="FN3_sf"/>
</dbReference>
<dbReference type="FunFam" id="3.90.190.10:FF:000102">
    <property type="entry name" value="Receptor-type tyrosine-protein phosphatase"/>
    <property type="match status" value="1"/>
</dbReference>
<reference evidence="17" key="1">
    <citation type="submission" date="2011-02" db="EMBL/GenBank/DDBJ databases">
        <title>The Genome Sequence of Capsaspora owczarzaki ATCC 30864.</title>
        <authorList>
            <person name="Russ C."/>
            <person name="Cuomo C."/>
            <person name="Burger G."/>
            <person name="Gray M.W."/>
            <person name="Holland P.W.H."/>
            <person name="King N."/>
            <person name="Lang F.B.F."/>
            <person name="Roger A.J."/>
            <person name="Ruiz-Trillo I."/>
            <person name="Young S.K."/>
            <person name="Zeng Q."/>
            <person name="Gargeya S."/>
            <person name="Alvarado L."/>
            <person name="Berlin A."/>
            <person name="Chapman S.B."/>
            <person name="Chen Z."/>
            <person name="Freedman E."/>
            <person name="Gellesch M."/>
            <person name="Goldberg J."/>
            <person name="Griggs A."/>
            <person name="Gujja S."/>
            <person name="Heilman E."/>
            <person name="Heiman D."/>
            <person name="Howarth C."/>
            <person name="Mehta T."/>
            <person name="Neiman D."/>
            <person name="Pearson M."/>
            <person name="Roberts A."/>
            <person name="Saif S."/>
            <person name="Shea T."/>
            <person name="Shenoy N."/>
            <person name="Sisk P."/>
            <person name="Stolte C."/>
            <person name="Sykes S."/>
            <person name="White J."/>
            <person name="Yandava C."/>
            <person name="Haas B."/>
            <person name="Nusbaum C."/>
            <person name="Birren B."/>
        </authorList>
    </citation>
    <scope>NUCLEOTIDE SEQUENCE</scope>
    <source>
        <strain evidence="17">ATCC 30864</strain>
    </source>
</reference>
<keyword evidence="17" id="KW-1185">Reference proteome</keyword>
<evidence type="ECO:0000313" key="17">
    <source>
        <dbReference type="Proteomes" id="UP000008743"/>
    </source>
</evidence>
<dbReference type="InterPro" id="IPR050713">
    <property type="entry name" value="RTP_Phos/Ushers"/>
</dbReference>
<feature type="domain" description="Tyrosine specific protein phosphatases" evidence="14">
    <location>
        <begin position="1776"/>
        <end position="1850"/>
    </location>
</feature>
<feature type="domain" description="Fibronectin type-III" evidence="15">
    <location>
        <begin position="480"/>
        <end position="573"/>
    </location>
</feature>
<gene>
    <name evidence="16" type="ORF">CAOG_000270</name>
</gene>
<keyword evidence="16" id="KW-0675">Receptor</keyword>
<dbReference type="GO" id="GO:0016020">
    <property type="term" value="C:membrane"/>
    <property type="evidence" value="ECO:0007669"/>
    <property type="project" value="UniProtKB-SubCell"/>
</dbReference>
<dbReference type="SMART" id="SM00060">
    <property type="entry name" value="FN3"/>
    <property type="match status" value="12"/>
</dbReference>
<dbReference type="PROSITE" id="PS50853">
    <property type="entry name" value="FN3"/>
    <property type="match status" value="9"/>
</dbReference>
<feature type="chain" id="PRO_5002253551" description="protein-tyrosine-phosphatase" evidence="12">
    <location>
        <begin position="22"/>
        <end position="2146"/>
    </location>
</feature>
<dbReference type="SMART" id="SM00404">
    <property type="entry name" value="PTPc_motif"/>
    <property type="match status" value="2"/>
</dbReference>
<organism evidence="16 17">
    <name type="scientific">Capsaspora owczarzaki (strain ATCC 30864)</name>
    <dbReference type="NCBI Taxonomy" id="595528"/>
    <lineage>
        <taxon>Eukaryota</taxon>
        <taxon>Filasterea</taxon>
        <taxon>Capsaspora</taxon>
    </lineage>
</organism>
<evidence type="ECO:0000256" key="12">
    <source>
        <dbReference type="SAM" id="SignalP"/>
    </source>
</evidence>
<keyword evidence="6" id="KW-0904">Protein phosphatase</keyword>
<keyword evidence="5" id="KW-0378">Hydrolase</keyword>
<dbReference type="Gene3D" id="2.60.40.10">
    <property type="entry name" value="Immunoglobulins"/>
    <property type="match status" value="8"/>
</dbReference>
<feature type="domain" description="Fibronectin type-III" evidence="15">
    <location>
        <begin position="22"/>
        <end position="114"/>
    </location>
</feature>
<evidence type="ECO:0000256" key="4">
    <source>
        <dbReference type="ARBA" id="ARBA00022729"/>
    </source>
</evidence>
<feature type="domain" description="Tyrosine-protein phosphatase" evidence="13">
    <location>
        <begin position="1604"/>
        <end position="1859"/>
    </location>
</feature>
<dbReference type="InterPro" id="IPR000242">
    <property type="entry name" value="PTP_cat"/>
</dbReference>
<evidence type="ECO:0000256" key="6">
    <source>
        <dbReference type="ARBA" id="ARBA00022912"/>
    </source>
</evidence>